<evidence type="ECO:0000313" key="1">
    <source>
        <dbReference type="EMBL" id="GFQ98265.1"/>
    </source>
</evidence>
<comment type="caution">
    <text evidence="1">The sequence shown here is derived from an EMBL/GenBank/DDBJ whole genome shotgun (WGS) entry which is preliminary data.</text>
</comment>
<dbReference type="AlphaFoldDB" id="A0A8X6J9Z3"/>
<organism evidence="1 2">
    <name type="scientific">Trichonephila clavata</name>
    <name type="common">Joro spider</name>
    <name type="synonym">Nephila clavata</name>
    <dbReference type="NCBI Taxonomy" id="2740835"/>
    <lineage>
        <taxon>Eukaryota</taxon>
        <taxon>Metazoa</taxon>
        <taxon>Ecdysozoa</taxon>
        <taxon>Arthropoda</taxon>
        <taxon>Chelicerata</taxon>
        <taxon>Arachnida</taxon>
        <taxon>Araneae</taxon>
        <taxon>Araneomorphae</taxon>
        <taxon>Entelegynae</taxon>
        <taxon>Araneoidea</taxon>
        <taxon>Nephilidae</taxon>
        <taxon>Trichonephila</taxon>
    </lineage>
</organism>
<name>A0A8X6J9Z3_TRICU</name>
<dbReference type="Proteomes" id="UP000887116">
    <property type="component" value="Unassembled WGS sequence"/>
</dbReference>
<keyword evidence="2" id="KW-1185">Reference proteome</keyword>
<dbReference type="EMBL" id="BMAO01024867">
    <property type="protein sequence ID" value="GFQ98265.1"/>
    <property type="molecule type" value="Genomic_DNA"/>
</dbReference>
<evidence type="ECO:0000313" key="2">
    <source>
        <dbReference type="Proteomes" id="UP000887116"/>
    </source>
</evidence>
<sequence>MACNSNVECLSCITFFWNIEDFNYHWPEGKLICSPIFIFEVERKNWEWSFIFHSRGEIDEDILVEIYGKCYDGHENIETKMELAFLANNGSVLQTKPVGRSIYRTADNWINYDFVICYEVMKGKRKTFMSQDTLKIRSRLWKNGGNTLKPSTFFARSVLRKTKIDIFCDIKKFSSLESRHYFVYAIYWKSSKKNVILYIAGIEDKIIMRIVSCYVNLDFLMFQSFVKDTNGQMIDCGKREVLGEELQRNVLHTLPFTKKYFLDNKNKYLKNDVLSLVFQCTWSKGFIADVIKGVYFGSNHIENEPFLLNREKEQFHEDDLKEILNTCILKVLLVM</sequence>
<gene>
    <name evidence="1" type="primary">spop-b_57</name>
    <name evidence="1" type="ORF">TNCT_25621</name>
</gene>
<protein>
    <submittedName>
        <fullName evidence="1">Speckle-type POZ protein B</fullName>
    </submittedName>
</protein>
<accession>A0A8X6J9Z3</accession>
<reference evidence="1" key="1">
    <citation type="submission" date="2020-07" db="EMBL/GenBank/DDBJ databases">
        <title>Multicomponent nature underlies the extraordinary mechanical properties of spider dragline silk.</title>
        <authorList>
            <person name="Kono N."/>
            <person name="Nakamura H."/>
            <person name="Mori M."/>
            <person name="Yoshida Y."/>
            <person name="Ohtoshi R."/>
            <person name="Malay A.D."/>
            <person name="Moran D.A.P."/>
            <person name="Tomita M."/>
            <person name="Numata K."/>
            <person name="Arakawa K."/>
        </authorList>
    </citation>
    <scope>NUCLEOTIDE SEQUENCE</scope>
</reference>
<proteinExistence type="predicted"/>